<proteinExistence type="predicted"/>
<organism evidence="1">
    <name type="scientific">marine metagenome</name>
    <dbReference type="NCBI Taxonomy" id="408172"/>
    <lineage>
        <taxon>unclassified sequences</taxon>
        <taxon>metagenomes</taxon>
        <taxon>ecological metagenomes</taxon>
    </lineage>
</organism>
<sequence length="297" mass="33713">MTKQIKQISVMLILIAPLFSSGSKLLNYEPRFHGPLPLIQLEAEMDSAQADTDSTIYPARGLILSMAVPGMGEWYAGAKKKAIFFVGLEVAAWMSWRSFSKRGERIETEYEQFADDNWDLYQWWLRTPWLTSSYGDVVCEGTHHLNLFLPGQTATISSDSLCGWDWIEGVEVVRDHEFYENIGKYDQFVSGWSDLFKEDGSNGWWEKGKSVGDSVEILVMTDFKNNYLDQRAESNDAYRLATYTVTAIMFNHLISAFDAFIETRRRLLAPNTESAMGLTFSPFARSGVGGISLAIRW</sequence>
<reference evidence="1" key="1">
    <citation type="submission" date="2018-05" db="EMBL/GenBank/DDBJ databases">
        <authorList>
            <person name="Lanie J.A."/>
            <person name="Ng W.-L."/>
            <person name="Kazmierczak K.M."/>
            <person name="Andrzejewski T.M."/>
            <person name="Davidsen T.M."/>
            <person name="Wayne K.J."/>
            <person name="Tettelin H."/>
            <person name="Glass J.I."/>
            <person name="Rusch D."/>
            <person name="Podicherti R."/>
            <person name="Tsui H.-C.T."/>
            <person name="Winkler M.E."/>
        </authorList>
    </citation>
    <scope>NUCLEOTIDE SEQUENCE</scope>
</reference>
<protein>
    <recommendedName>
        <fullName evidence="2">DUF5683 domain-containing protein</fullName>
    </recommendedName>
</protein>
<dbReference type="AlphaFoldDB" id="A0A381N7K8"/>
<gene>
    <name evidence="1" type="ORF">METZ01_LOCUS2502</name>
</gene>
<evidence type="ECO:0008006" key="2">
    <source>
        <dbReference type="Google" id="ProtNLM"/>
    </source>
</evidence>
<accession>A0A381N7K8</accession>
<dbReference type="EMBL" id="UINC01000128">
    <property type="protein sequence ID" value="SUZ49648.1"/>
    <property type="molecule type" value="Genomic_DNA"/>
</dbReference>
<evidence type="ECO:0000313" key="1">
    <source>
        <dbReference type="EMBL" id="SUZ49648.1"/>
    </source>
</evidence>
<name>A0A381N7K8_9ZZZZ</name>